<dbReference type="EMBL" id="JBBWWR010000006">
    <property type="protein sequence ID" value="KAK8965244.1"/>
    <property type="molecule type" value="Genomic_DNA"/>
</dbReference>
<accession>A0ABR2MNG6</accession>
<evidence type="ECO:0000313" key="2">
    <source>
        <dbReference type="Proteomes" id="UP001412067"/>
    </source>
</evidence>
<sequence>MPTRIMYRVALKVLGLIDWRRKKVIHSKEISPPFEFQMPTLARRKVGIETLEKLLSNMQEILKLLKKGLNAYCWSMRSKSFRPDPNRSEAEQAIIHGELKKQKNLKAQAYTLLSVTCDALVEESKRSLKVRVEKSGNLGKPTISVRGVQYNERSSSIFKVYPSLYAYLYSSISKRCSVMVKR</sequence>
<protein>
    <submittedName>
        <fullName evidence="1">Uncharacterized protein</fullName>
    </submittedName>
</protein>
<gene>
    <name evidence="1" type="ORF">KSP40_PGU006145</name>
</gene>
<reference evidence="1 2" key="1">
    <citation type="journal article" date="2022" name="Nat. Plants">
        <title>Genomes of leafy and leafless Platanthera orchids illuminate the evolution of mycoheterotrophy.</title>
        <authorList>
            <person name="Li M.H."/>
            <person name="Liu K.W."/>
            <person name="Li Z."/>
            <person name="Lu H.C."/>
            <person name="Ye Q.L."/>
            <person name="Zhang D."/>
            <person name="Wang J.Y."/>
            <person name="Li Y.F."/>
            <person name="Zhong Z.M."/>
            <person name="Liu X."/>
            <person name="Yu X."/>
            <person name="Liu D.K."/>
            <person name="Tu X.D."/>
            <person name="Liu B."/>
            <person name="Hao Y."/>
            <person name="Liao X.Y."/>
            <person name="Jiang Y.T."/>
            <person name="Sun W.H."/>
            <person name="Chen J."/>
            <person name="Chen Y.Q."/>
            <person name="Ai Y."/>
            <person name="Zhai J.W."/>
            <person name="Wu S.S."/>
            <person name="Zhou Z."/>
            <person name="Hsiao Y.Y."/>
            <person name="Wu W.L."/>
            <person name="Chen Y.Y."/>
            <person name="Lin Y.F."/>
            <person name="Hsu J.L."/>
            <person name="Li C.Y."/>
            <person name="Wang Z.W."/>
            <person name="Zhao X."/>
            <person name="Zhong W.Y."/>
            <person name="Ma X.K."/>
            <person name="Ma L."/>
            <person name="Huang J."/>
            <person name="Chen G.Z."/>
            <person name="Huang M.Z."/>
            <person name="Huang L."/>
            <person name="Peng D.H."/>
            <person name="Luo Y.B."/>
            <person name="Zou S.Q."/>
            <person name="Chen S.P."/>
            <person name="Lan S."/>
            <person name="Tsai W.C."/>
            <person name="Van de Peer Y."/>
            <person name="Liu Z.J."/>
        </authorList>
    </citation>
    <scope>NUCLEOTIDE SEQUENCE [LARGE SCALE GENOMIC DNA]</scope>
    <source>
        <strain evidence="1">Lor288</strain>
    </source>
</reference>
<evidence type="ECO:0000313" key="1">
    <source>
        <dbReference type="EMBL" id="KAK8965244.1"/>
    </source>
</evidence>
<organism evidence="1 2">
    <name type="scientific">Platanthera guangdongensis</name>
    <dbReference type="NCBI Taxonomy" id="2320717"/>
    <lineage>
        <taxon>Eukaryota</taxon>
        <taxon>Viridiplantae</taxon>
        <taxon>Streptophyta</taxon>
        <taxon>Embryophyta</taxon>
        <taxon>Tracheophyta</taxon>
        <taxon>Spermatophyta</taxon>
        <taxon>Magnoliopsida</taxon>
        <taxon>Liliopsida</taxon>
        <taxon>Asparagales</taxon>
        <taxon>Orchidaceae</taxon>
        <taxon>Orchidoideae</taxon>
        <taxon>Orchideae</taxon>
        <taxon>Orchidinae</taxon>
        <taxon>Platanthera</taxon>
    </lineage>
</organism>
<proteinExistence type="predicted"/>
<comment type="caution">
    <text evidence="1">The sequence shown here is derived from an EMBL/GenBank/DDBJ whole genome shotgun (WGS) entry which is preliminary data.</text>
</comment>
<name>A0ABR2MNG6_9ASPA</name>
<keyword evidence="2" id="KW-1185">Reference proteome</keyword>
<dbReference type="Proteomes" id="UP001412067">
    <property type="component" value="Unassembled WGS sequence"/>
</dbReference>